<name>A0A382VT46_9ZZZZ</name>
<organism evidence="2">
    <name type="scientific">marine metagenome</name>
    <dbReference type="NCBI Taxonomy" id="408172"/>
    <lineage>
        <taxon>unclassified sequences</taxon>
        <taxon>metagenomes</taxon>
        <taxon>ecological metagenomes</taxon>
    </lineage>
</organism>
<dbReference type="AlphaFoldDB" id="A0A382VT46"/>
<dbReference type="EMBL" id="UINC01154110">
    <property type="protein sequence ID" value="SVD49205.1"/>
    <property type="molecule type" value="Genomic_DNA"/>
</dbReference>
<evidence type="ECO:0000313" key="2">
    <source>
        <dbReference type="EMBL" id="SVD49205.1"/>
    </source>
</evidence>
<sequence>MKAMDSMTPIRGYRVKGCFHSKQKAYALSKQVNSHAISKAKADETEEIMHCIYCDRKKTSFIEANYYYAKDEWVYDEKKPISSLPSDHFRTTEQMSDPNAPGLCD</sequence>
<protein>
    <submittedName>
        <fullName evidence="2">Uncharacterized protein</fullName>
    </submittedName>
</protein>
<reference evidence="2" key="1">
    <citation type="submission" date="2018-05" db="EMBL/GenBank/DDBJ databases">
        <authorList>
            <person name="Lanie J.A."/>
            <person name="Ng W.-L."/>
            <person name="Kazmierczak K.M."/>
            <person name="Andrzejewski T.M."/>
            <person name="Davidsen T.M."/>
            <person name="Wayne K.J."/>
            <person name="Tettelin H."/>
            <person name="Glass J.I."/>
            <person name="Rusch D."/>
            <person name="Podicherti R."/>
            <person name="Tsui H.-C.T."/>
            <person name="Winkler M.E."/>
        </authorList>
    </citation>
    <scope>NUCLEOTIDE SEQUENCE</scope>
</reference>
<gene>
    <name evidence="2" type="ORF">METZ01_LOCUS402059</name>
</gene>
<evidence type="ECO:0000256" key="1">
    <source>
        <dbReference type="SAM" id="MobiDB-lite"/>
    </source>
</evidence>
<feature type="region of interest" description="Disordered" evidence="1">
    <location>
        <begin position="82"/>
        <end position="105"/>
    </location>
</feature>
<proteinExistence type="predicted"/>
<accession>A0A382VT46</accession>